<feature type="compositionally biased region" description="Low complexity" evidence="5">
    <location>
        <begin position="32"/>
        <end position="41"/>
    </location>
</feature>
<sequence>MQKHSRKATFNCSSKAKNEKQNMASLTNEAASSSSSSLPHSSTDHQNHYTYEVFLSFRGEDTRFNFTDHLHTALCQKGIETFRDDKLSRGEDISQELLKAIEESRVSIIVFSQNYASSRWCLDELVKILECRKSRGHEVRPVFYKVDPSDVRHQRGAFGEAFATLDQCKYKDSIGKWKATLKEAADLSGWPIKDGEYEGKFIRKIVGELSARVVNPSCMLQIATHPIGIESCRQDVNRLLHAKENIVCMVGIWGPGGIGKTTIAKAVFNSIRHNFEGSCFLEDVRSNGLAPLQERLLFDIFRDSTLKVCNVDQGVNFIKTWMRKKKVLVVLDDVSHSSQLQNLVPSHDCFSPGSRILITTRDKRWLIAHQVDEVYEVKMLNDRQALNLFSLNAFKRNDPPGDYLELAQRVVRYAQGLPLALIVLGSHLFLKSRDEWEATLDGCKGEDPHIEIINVLKISYDALGVDLKGYFLDIACFFKGKYVDNVKPILEACYDLKSLIGIAQLKQKALIRIDYETFKGGRIWMHDLIEEMGKEIVRQEGESSGRSRLWKYDDVDHVLTDNMGTKKIKGIEVEGQLGKTICLNAKSFSEMKNLRYFVSDYFAHYSGNIDYLSNELRWLNWSGCPIQSFPSNFHPRKLVALHIPYSRFIRRLWEGLKNFPILTSMDLRCCKSLTELPNFTGIPNLKELNLYGCESLVVVHQSVGFLDKLVTLSLEGCYKLVKLPTEISLKSLIAMDLSDCRRLEEFPKIIGKIDSFKKLNLSHTSIKELHSSIGNLMGLNELNLADCKNLTTIPCSIYELQNVEILDVSGCSNLVTFPTKASISYDHDSGSLALPKLRALRINRCNLSTADFIGSLGCFETLTELDLSSNNFVSVPALGKFVNLPRIDLYCCKRLREIPELPPNILKVNARDCESLERFLILPKSLKMLEMNLWNCHRFSYSLCYDMVENILLNNQHNTRFGLVLPDSEVPKWFHCSKEVAANEKGPSSTCAISFEIPSKLNWENIGLAVCSVLERRSFMTRDGVDISINGVFIHRCSDLPSWRRSNWLYPTADHMWLTYFPLSDEIKGKVDQKGWVPIDYYGKYPIELTYQCQVEFYCSAQIKSCGVHLICQPPKEYSNKIVMAAEPAHESGMPMAFPCELMNSMNLEVKVVGEARSTQIDEFGFQRELQNAVSESYITDEARLVDGASMSEPLAQPHSGEEDQDRSTKYVSGSATATTTSQLQTPNAKSRKRKWKNVQASGPSSPSPSVLNSIEPSNEAGGSSSPPSGEAAFPQIMAMQDMMNQLMTVQKELQKQMTMMVPVLITNEGKRLESALSRSTEKAVKANNIALRALSQEENAKNEKLLRDRTQQVTGLIVNKDFPAMLEKMVKNEIAAVGPAVVRAITPATEKTIPLVISDCFQRGVGDKAVNQLEKSANSKLEATVSRQIEAQFQTSGKQALQDALKSSMEASVVPAFEKSCKAMFEQVDATVQKVMVEHATVAQQHFESAHSPLAHALREAISSASSVTQTLSGELADGQRKLVALAAARGNSSAVNPDCCSAMCNALW</sequence>
<dbReference type="SUPFAM" id="SSF52200">
    <property type="entry name" value="Toll/Interleukin receptor TIR domain"/>
    <property type="match status" value="1"/>
</dbReference>
<reference evidence="7 8" key="1">
    <citation type="journal article" date="2018" name="Nat. Genet.">
        <title>The Rosa genome provides new insights in the design of modern roses.</title>
        <authorList>
            <person name="Bendahmane M."/>
        </authorList>
    </citation>
    <scope>NUCLEOTIDE SEQUENCE [LARGE SCALE GENOMIC DNA]</scope>
    <source>
        <strain evidence="8">cv. Old Blush</strain>
    </source>
</reference>
<keyword evidence="8" id="KW-1185">Reference proteome</keyword>
<keyword evidence="1" id="KW-0433">Leucine-rich repeat</keyword>
<dbReference type="Gramene" id="PRQ37902">
    <property type="protein sequence ID" value="PRQ37902"/>
    <property type="gene ID" value="RchiOBHm_Chr4g0407801"/>
</dbReference>
<dbReference type="Gene3D" id="1.10.8.430">
    <property type="entry name" value="Helical domain of apoptotic protease-activating factors"/>
    <property type="match status" value="1"/>
</dbReference>
<dbReference type="InterPro" id="IPR027417">
    <property type="entry name" value="P-loop_NTPase"/>
</dbReference>
<organism evidence="7 8">
    <name type="scientific">Rosa chinensis</name>
    <name type="common">China rose</name>
    <dbReference type="NCBI Taxonomy" id="74649"/>
    <lineage>
        <taxon>Eukaryota</taxon>
        <taxon>Viridiplantae</taxon>
        <taxon>Streptophyta</taxon>
        <taxon>Embryophyta</taxon>
        <taxon>Tracheophyta</taxon>
        <taxon>Spermatophyta</taxon>
        <taxon>Magnoliopsida</taxon>
        <taxon>eudicotyledons</taxon>
        <taxon>Gunneridae</taxon>
        <taxon>Pentapetalae</taxon>
        <taxon>rosids</taxon>
        <taxon>fabids</taxon>
        <taxon>Rosales</taxon>
        <taxon>Rosaceae</taxon>
        <taxon>Rosoideae</taxon>
        <taxon>Rosoideae incertae sedis</taxon>
        <taxon>Rosa</taxon>
    </lineage>
</organism>
<dbReference type="Pfam" id="PF01582">
    <property type="entry name" value="TIR"/>
    <property type="match status" value="1"/>
</dbReference>
<proteinExistence type="predicted"/>
<keyword evidence="3" id="KW-0611">Plant defense</keyword>
<evidence type="ECO:0000256" key="4">
    <source>
        <dbReference type="ARBA" id="ARBA00023027"/>
    </source>
</evidence>
<dbReference type="FunFam" id="3.40.50.10140:FF:000007">
    <property type="entry name" value="Disease resistance protein (TIR-NBS-LRR class)"/>
    <property type="match status" value="1"/>
</dbReference>
<protein>
    <submittedName>
        <fullName evidence="7">Putative winged helix-turn-helix DNA-binding domain, toll-like receptor</fullName>
    </submittedName>
</protein>
<dbReference type="SMART" id="SM00255">
    <property type="entry name" value="TIR"/>
    <property type="match status" value="1"/>
</dbReference>
<dbReference type="Gene3D" id="3.80.10.10">
    <property type="entry name" value="Ribonuclease Inhibitor"/>
    <property type="match status" value="3"/>
</dbReference>
<keyword evidence="7" id="KW-0675">Receptor</keyword>
<feature type="domain" description="TIR" evidence="6">
    <location>
        <begin position="49"/>
        <end position="209"/>
    </location>
</feature>
<feature type="compositionally biased region" description="Basic and acidic residues" evidence="5">
    <location>
        <begin position="1200"/>
        <end position="1209"/>
    </location>
</feature>
<feature type="region of interest" description="Disordered" evidence="5">
    <location>
        <begin position="1"/>
        <end position="44"/>
    </location>
</feature>
<dbReference type="GO" id="GO:0003677">
    <property type="term" value="F:DNA binding"/>
    <property type="evidence" value="ECO:0007669"/>
    <property type="project" value="UniProtKB-KW"/>
</dbReference>
<dbReference type="InterPro" id="IPR035897">
    <property type="entry name" value="Toll_tir_struct_dom_sf"/>
</dbReference>
<name>A0A2P6QUP5_ROSCH</name>
<dbReference type="PRINTS" id="PR00364">
    <property type="entry name" value="DISEASERSIST"/>
</dbReference>
<dbReference type="InterPro" id="IPR036390">
    <property type="entry name" value="WH_DNA-bd_sf"/>
</dbReference>
<dbReference type="Gene3D" id="3.40.50.300">
    <property type="entry name" value="P-loop containing nucleotide triphosphate hydrolases"/>
    <property type="match status" value="1"/>
</dbReference>
<evidence type="ECO:0000259" key="6">
    <source>
        <dbReference type="PROSITE" id="PS50104"/>
    </source>
</evidence>
<feature type="compositionally biased region" description="Polar residues" evidence="5">
    <location>
        <begin position="8"/>
        <end position="31"/>
    </location>
</feature>
<feature type="compositionally biased region" description="Low complexity" evidence="5">
    <location>
        <begin position="1215"/>
        <end position="1226"/>
    </location>
</feature>
<feature type="region of interest" description="Disordered" evidence="5">
    <location>
        <begin position="1192"/>
        <end position="1272"/>
    </location>
</feature>
<dbReference type="GO" id="GO:0006952">
    <property type="term" value="P:defense response"/>
    <property type="evidence" value="ECO:0007669"/>
    <property type="project" value="UniProtKB-KW"/>
</dbReference>
<evidence type="ECO:0000313" key="7">
    <source>
        <dbReference type="EMBL" id="PRQ37902.1"/>
    </source>
</evidence>
<dbReference type="SUPFAM" id="SSF52540">
    <property type="entry name" value="P-loop containing nucleoside triphosphate hydrolases"/>
    <property type="match status" value="1"/>
</dbReference>
<dbReference type="PROSITE" id="PS50104">
    <property type="entry name" value="TIR"/>
    <property type="match status" value="1"/>
</dbReference>
<keyword evidence="4" id="KW-0520">NAD</keyword>
<dbReference type="EMBL" id="PDCK01000042">
    <property type="protein sequence ID" value="PRQ37902.1"/>
    <property type="molecule type" value="Genomic_DNA"/>
</dbReference>
<dbReference type="SUPFAM" id="SSF46785">
    <property type="entry name" value="Winged helix' DNA-binding domain"/>
    <property type="match status" value="1"/>
</dbReference>
<keyword evidence="2" id="KW-0677">Repeat</keyword>
<comment type="caution">
    <text evidence="7">The sequence shown here is derived from an EMBL/GenBank/DDBJ whole genome shotgun (WGS) entry which is preliminary data.</text>
</comment>
<dbReference type="PANTHER" id="PTHR11017">
    <property type="entry name" value="LEUCINE-RICH REPEAT-CONTAINING PROTEIN"/>
    <property type="match status" value="1"/>
</dbReference>
<dbReference type="InterPro" id="IPR042197">
    <property type="entry name" value="Apaf_helical"/>
</dbReference>
<dbReference type="InterPro" id="IPR058192">
    <property type="entry name" value="WHD_ROQ1-like"/>
</dbReference>
<accession>A0A2P6QUP5</accession>
<dbReference type="Gene3D" id="3.40.50.10140">
    <property type="entry name" value="Toll/interleukin-1 receptor homology (TIR) domain"/>
    <property type="match status" value="1"/>
</dbReference>
<dbReference type="PANTHER" id="PTHR11017:SF578">
    <property type="entry name" value="ADP-RIBOSYL CYCLASE_CYCLIC ADP-RIBOSE HYDROLASE"/>
    <property type="match status" value="1"/>
</dbReference>
<dbReference type="Pfam" id="PF23286">
    <property type="entry name" value="LRR_13"/>
    <property type="match status" value="1"/>
</dbReference>
<keyword evidence="7" id="KW-0238">DNA-binding</keyword>
<dbReference type="PROSITE" id="PS51450">
    <property type="entry name" value="LRR"/>
    <property type="match status" value="1"/>
</dbReference>
<dbReference type="Pfam" id="PF00931">
    <property type="entry name" value="NB-ARC"/>
    <property type="match status" value="1"/>
</dbReference>
<dbReference type="InterPro" id="IPR044974">
    <property type="entry name" value="Disease_R_plants"/>
</dbReference>
<evidence type="ECO:0000256" key="5">
    <source>
        <dbReference type="SAM" id="MobiDB-lite"/>
    </source>
</evidence>
<gene>
    <name evidence="7" type="ORF">RchiOBHm_Chr4g0407801</name>
</gene>
<dbReference type="InterPro" id="IPR001611">
    <property type="entry name" value="Leu-rich_rpt"/>
</dbReference>
<dbReference type="InterPro" id="IPR000157">
    <property type="entry name" value="TIR_dom"/>
</dbReference>
<evidence type="ECO:0000256" key="3">
    <source>
        <dbReference type="ARBA" id="ARBA00022821"/>
    </source>
</evidence>
<evidence type="ECO:0000313" key="8">
    <source>
        <dbReference type="Proteomes" id="UP000238479"/>
    </source>
</evidence>
<dbReference type="GO" id="GO:0007165">
    <property type="term" value="P:signal transduction"/>
    <property type="evidence" value="ECO:0007669"/>
    <property type="project" value="InterPro"/>
</dbReference>
<evidence type="ECO:0000256" key="2">
    <source>
        <dbReference type="ARBA" id="ARBA00022737"/>
    </source>
</evidence>
<dbReference type="InterPro" id="IPR002182">
    <property type="entry name" value="NB-ARC"/>
</dbReference>
<feature type="compositionally biased region" description="Low complexity" evidence="5">
    <location>
        <begin position="1256"/>
        <end position="1272"/>
    </location>
</feature>
<feature type="compositionally biased region" description="Polar residues" evidence="5">
    <location>
        <begin position="1239"/>
        <end position="1255"/>
    </location>
</feature>
<dbReference type="InterPro" id="IPR058546">
    <property type="entry name" value="RPS4B/Roq1-like_LRR"/>
</dbReference>
<evidence type="ECO:0000256" key="1">
    <source>
        <dbReference type="ARBA" id="ARBA00022614"/>
    </source>
</evidence>
<dbReference type="InterPro" id="IPR032675">
    <property type="entry name" value="LRR_dom_sf"/>
</dbReference>
<dbReference type="Proteomes" id="UP000238479">
    <property type="component" value="Chromosome 4"/>
</dbReference>
<dbReference type="GO" id="GO:0043531">
    <property type="term" value="F:ADP binding"/>
    <property type="evidence" value="ECO:0007669"/>
    <property type="project" value="InterPro"/>
</dbReference>
<dbReference type="Pfam" id="PF23282">
    <property type="entry name" value="WHD_ROQ1"/>
    <property type="match status" value="1"/>
</dbReference>
<dbReference type="SUPFAM" id="SSF52058">
    <property type="entry name" value="L domain-like"/>
    <property type="match status" value="1"/>
</dbReference>